<proteinExistence type="predicted"/>
<dbReference type="AlphaFoldDB" id="A0AA96ET30"/>
<evidence type="ECO:0000256" key="1">
    <source>
        <dbReference type="SAM" id="SignalP"/>
    </source>
</evidence>
<dbReference type="RefSeq" id="WP_313321920.1">
    <property type="nucleotide sequence ID" value="NZ_CP134878.1"/>
</dbReference>
<dbReference type="EMBL" id="CP134878">
    <property type="protein sequence ID" value="WNM18199.1"/>
    <property type="molecule type" value="Genomic_DNA"/>
</dbReference>
<evidence type="ECO:0000313" key="4">
    <source>
        <dbReference type="Proteomes" id="UP001304515"/>
    </source>
</evidence>
<accession>A0AA96F646</accession>
<dbReference type="EMBL" id="CP134890">
    <property type="protein sequence ID" value="WNM22250.1"/>
    <property type="molecule type" value="Genomic_DNA"/>
</dbReference>
<accession>A0AA96ET30</accession>
<dbReference type="KEGG" id="fcj:RN605_02550"/>
<gene>
    <name evidence="3" type="ORF">RN605_02550</name>
    <name evidence="2" type="ORF">RN608_09250</name>
</gene>
<reference evidence="2 4" key="1">
    <citation type="submission" date="2023-09" db="EMBL/GenBank/DDBJ databases">
        <title>Flavobacterium sp. a novel bacteria isolate from Pepper rhizosphere.</title>
        <authorList>
            <person name="Peng Y."/>
            <person name="Lee J."/>
        </authorList>
    </citation>
    <scope>NUCLEOTIDE SEQUENCE</scope>
    <source>
        <strain evidence="2">PMR2A8</strain>
        <strain evidence="3 4">PMTSA4</strain>
    </source>
</reference>
<keyword evidence="4" id="KW-1185">Reference proteome</keyword>
<evidence type="ECO:0000313" key="3">
    <source>
        <dbReference type="EMBL" id="WNM22250.1"/>
    </source>
</evidence>
<feature type="chain" id="PRO_5044705088" evidence="1">
    <location>
        <begin position="21"/>
        <end position="150"/>
    </location>
</feature>
<sequence>MKKYFVIAALIFVVFSSAQKNVSVDELFKAKENVIGFQCGGGPTGGFAAKFYQLLKENNYSKIRELIFSNIPAEKFFAAVTCNKLSDFKKIELSPEEKKIIAEIYNSNDIVYSCWGCSYIRAKSIREYVNDKHDTLIMFKMEYMIEELLK</sequence>
<name>A0AA96ET30_9FLAO</name>
<keyword evidence="1" id="KW-0732">Signal</keyword>
<protein>
    <submittedName>
        <fullName evidence="2">Uncharacterized protein</fullName>
    </submittedName>
</protein>
<evidence type="ECO:0000313" key="2">
    <source>
        <dbReference type="EMBL" id="WNM18199.1"/>
    </source>
</evidence>
<dbReference type="Proteomes" id="UP001304515">
    <property type="component" value="Chromosome"/>
</dbReference>
<organism evidence="2">
    <name type="scientific">Flavobacterium capsici</name>
    <dbReference type="NCBI Taxonomy" id="3075618"/>
    <lineage>
        <taxon>Bacteria</taxon>
        <taxon>Pseudomonadati</taxon>
        <taxon>Bacteroidota</taxon>
        <taxon>Flavobacteriia</taxon>
        <taxon>Flavobacteriales</taxon>
        <taxon>Flavobacteriaceae</taxon>
        <taxon>Flavobacterium</taxon>
    </lineage>
</organism>
<feature type="signal peptide" evidence="1">
    <location>
        <begin position="1"/>
        <end position="20"/>
    </location>
</feature>